<dbReference type="AlphaFoldDB" id="A0A1I2N8M3"/>
<keyword evidence="2" id="KW-1185">Reference proteome</keyword>
<gene>
    <name evidence="1" type="ORF">SAMN04488033_11965</name>
</gene>
<dbReference type="EMBL" id="FOOH01000019">
    <property type="protein sequence ID" value="SFG00265.1"/>
    <property type="molecule type" value="Genomic_DNA"/>
</dbReference>
<dbReference type="Proteomes" id="UP000199116">
    <property type="component" value="Unassembled WGS sequence"/>
</dbReference>
<protein>
    <submittedName>
        <fullName evidence="1">Uncharacterized protein</fullName>
    </submittedName>
</protein>
<name>A0A1I2N8M3_9FLAO</name>
<organism evidence="1 2">
    <name type="scientific">Salegentibacter agarivorans</name>
    <dbReference type="NCBI Taxonomy" id="345907"/>
    <lineage>
        <taxon>Bacteria</taxon>
        <taxon>Pseudomonadati</taxon>
        <taxon>Bacteroidota</taxon>
        <taxon>Flavobacteriia</taxon>
        <taxon>Flavobacteriales</taxon>
        <taxon>Flavobacteriaceae</taxon>
        <taxon>Salegentibacter</taxon>
    </lineage>
</organism>
<evidence type="ECO:0000313" key="1">
    <source>
        <dbReference type="EMBL" id="SFG00265.1"/>
    </source>
</evidence>
<feature type="non-terminal residue" evidence="1">
    <location>
        <position position="1"/>
    </location>
</feature>
<accession>A0A1I2N8M3</accession>
<reference evidence="2" key="1">
    <citation type="submission" date="2016-10" db="EMBL/GenBank/DDBJ databases">
        <authorList>
            <person name="Varghese N."/>
            <person name="Submissions S."/>
        </authorList>
    </citation>
    <scope>NUCLEOTIDE SEQUENCE [LARGE SCALE GENOMIC DNA]</scope>
    <source>
        <strain evidence="2">DSM 23515</strain>
    </source>
</reference>
<sequence>LPIRLPQDKKIKNSTEFIDVTGAENKGCHPDEPSLKGYKNTVNLLIFSVFCFYDII</sequence>
<proteinExistence type="predicted"/>
<evidence type="ECO:0000313" key="2">
    <source>
        <dbReference type="Proteomes" id="UP000199116"/>
    </source>
</evidence>